<dbReference type="SMART" id="SM00646">
    <property type="entry name" value="Ami_3"/>
    <property type="match status" value="1"/>
</dbReference>
<evidence type="ECO:0000313" key="3">
    <source>
        <dbReference type="EMBL" id="BAC00486.1"/>
    </source>
</evidence>
<dbReference type="HOGENOM" id="CLU_049583_0_0_11"/>
<evidence type="ECO:0000256" key="1">
    <source>
        <dbReference type="ARBA" id="ARBA00022801"/>
    </source>
</evidence>
<dbReference type="Pfam" id="PF01520">
    <property type="entry name" value="Amidase_3"/>
    <property type="match status" value="1"/>
</dbReference>
<dbReference type="GO" id="GO:0030288">
    <property type="term" value="C:outer membrane-bounded periplasmic space"/>
    <property type="evidence" value="ECO:0007669"/>
    <property type="project" value="TreeGrafter"/>
</dbReference>
<dbReference type="InterPro" id="IPR050695">
    <property type="entry name" value="N-acetylmuramoyl_amidase_3"/>
</dbReference>
<dbReference type="Gene3D" id="1.10.101.10">
    <property type="entry name" value="PGBD-like superfamily/PGBD"/>
    <property type="match status" value="2"/>
</dbReference>
<dbReference type="PANTHER" id="PTHR30404">
    <property type="entry name" value="N-ACETYLMURAMOYL-L-ALANINE AMIDASE"/>
    <property type="match status" value="1"/>
</dbReference>
<protein>
    <submittedName>
        <fullName evidence="3">N-acetylmuramoyl-L-alanine amidase</fullName>
        <ecNumber evidence="3">3.5.1.28</ecNumber>
    </submittedName>
</protein>
<dbReference type="OrthoDB" id="9810670at2"/>
<name>Q8NL57_CORGL</name>
<keyword evidence="1 3" id="KW-0378">Hydrolase</keyword>
<dbReference type="SUPFAM" id="SSF47090">
    <property type="entry name" value="PGBD-like"/>
    <property type="match status" value="2"/>
</dbReference>
<reference evidence="4" key="1">
    <citation type="journal article" date="2003" name="Appl. Microbiol. Biotechnol.">
        <title>The Corynebacterium glutamicum genome: features and impacts on biotechnological processes.</title>
        <authorList>
            <person name="Ikeda M."/>
            <person name="Nakagawa S."/>
        </authorList>
    </citation>
    <scope>NUCLEOTIDE SEQUENCE [LARGE SCALE GENOMIC DNA]</scope>
    <source>
        <strain evidence="4">ATCC 13032 / DSM 20300 / BCRC 11384 / JCM 1318 / LMG 3730 / NCIMB 10025</strain>
    </source>
</reference>
<dbReference type="eggNOG" id="COG0860">
    <property type="taxonomic scope" value="Bacteria"/>
</dbReference>
<dbReference type="eggNOG" id="COG3409">
    <property type="taxonomic scope" value="Bacteria"/>
</dbReference>
<dbReference type="SUPFAM" id="SSF53187">
    <property type="entry name" value="Zn-dependent exopeptidases"/>
    <property type="match status" value="1"/>
</dbReference>
<gene>
    <name evidence="3" type="ordered locus">Cgl3092</name>
</gene>
<dbReference type="InterPro" id="IPR036366">
    <property type="entry name" value="PGBDSf"/>
</dbReference>
<dbReference type="InterPro" id="IPR002508">
    <property type="entry name" value="MurNAc-LAA_cat"/>
</dbReference>
<dbReference type="Proteomes" id="UP000000582">
    <property type="component" value="Chromosome"/>
</dbReference>
<dbReference type="EC" id="3.5.1.28" evidence="3"/>
<dbReference type="InterPro" id="IPR002477">
    <property type="entry name" value="Peptidoglycan-bd-like"/>
</dbReference>
<dbReference type="PANTHER" id="PTHR30404:SF0">
    <property type="entry name" value="N-ACETYLMURAMOYL-L-ALANINE AMIDASE AMIC"/>
    <property type="match status" value="1"/>
</dbReference>
<dbReference type="InterPro" id="IPR036365">
    <property type="entry name" value="PGBD-like_sf"/>
</dbReference>
<sequence>MDELYPLIILNMNDGRSRVSKVLRVGDRSPRVAEVRTTLARLGVIEGYSREMSAKTESQKFHEEETLFDEELSLSIKSFQQARGVVPSGLIDDPTLRAIREASYTLGTRVLAYQPGNQLVGDDVVEIQSHLQELGFYADRVDGHFGELTHKAVMNYQLNYGMQVDGICGPDTIRALSRLGLRIKGGSAQAIRERERMRNAGPRLAGKRVVIDPALGGSNKGQIVKGPYGEISEEEILWDLATRLEGRMIATGMETILSRPHMDDPSSRDRASIANAFGADLMLSLHCDSYPNEKANGVASFYFGSENGTNSLTGETLSAYIQKEIVARTPLNNCGSHARTWDLLRLTRMPMVEVVTGYLTNPDDLAVLTDPQMRDHIAEAIVVAVKRLYLLDEEAQPKTGTFKFSELLQSEQAG</sequence>
<dbReference type="KEGG" id="cgl:Cgl3092"/>
<keyword evidence="4" id="KW-1185">Reference proteome</keyword>
<dbReference type="GO" id="GO:0008745">
    <property type="term" value="F:N-acetylmuramoyl-L-alanine amidase activity"/>
    <property type="evidence" value="ECO:0007669"/>
    <property type="project" value="UniProtKB-EC"/>
</dbReference>
<dbReference type="STRING" id="196627.cg3424"/>
<dbReference type="PATRIC" id="fig|196627.13.peg.3025"/>
<dbReference type="BioCyc" id="CORYNE:G18NG-12713-MONOMER"/>
<evidence type="ECO:0000259" key="2">
    <source>
        <dbReference type="SMART" id="SM00646"/>
    </source>
</evidence>
<feature type="domain" description="MurNAc-LAA" evidence="2">
    <location>
        <begin position="271"/>
        <end position="386"/>
    </location>
</feature>
<dbReference type="Gene3D" id="3.40.630.40">
    <property type="entry name" value="Zn-dependent exopeptidases"/>
    <property type="match status" value="1"/>
</dbReference>
<dbReference type="AlphaFoldDB" id="Q8NL57"/>
<proteinExistence type="predicted"/>
<organism evidence="3 4">
    <name type="scientific">Corynebacterium glutamicum (strain ATCC 13032 / DSM 20300 / JCM 1318 / BCRC 11384 / CCUG 27702 / LMG 3730 / NBRC 12168 / NCIMB 10025 / NRRL B-2784 / 534)</name>
    <dbReference type="NCBI Taxonomy" id="196627"/>
    <lineage>
        <taxon>Bacteria</taxon>
        <taxon>Bacillati</taxon>
        <taxon>Actinomycetota</taxon>
        <taxon>Actinomycetes</taxon>
        <taxon>Mycobacteriales</taxon>
        <taxon>Corynebacteriaceae</taxon>
        <taxon>Corynebacterium</taxon>
    </lineage>
</organism>
<dbReference type="GO" id="GO:0009253">
    <property type="term" value="P:peptidoglycan catabolic process"/>
    <property type="evidence" value="ECO:0007669"/>
    <property type="project" value="InterPro"/>
</dbReference>
<dbReference type="CDD" id="cd02696">
    <property type="entry name" value="MurNAc-LAA"/>
    <property type="match status" value="1"/>
</dbReference>
<evidence type="ECO:0000313" key="4">
    <source>
        <dbReference type="Proteomes" id="UP000000582"/>
    </source>
</evidence>
<accession>Q8NL57</accession>
<dbReference type="EMBL" id="BA000036">
    <property type="protein sequence ID" value="BAC00486.1"/>
    <property type="molecule type" value="Genomic_DNA"/>
</dbReference>
<dbReference type="Pfam" id="PF01471">
    <property type="entry name" value="PG_binding_1"/>
    <property type="match status" value="1"/>
</dbReference>